<accession>A0ABY5D3J6</accession>
<dbReference type="PROSITE" id="PS51257">
    <property type="entry name" value="PROKAR_LIPOPROTEIN"/>
    <property type="match status" value="1"/>
</dbReference>
<feature type="transmembrane region" description="Helical" evidence="1">
    <location>
        <begin position="241"/>
        <end position="260"/>
    </location>
</feature>
<feature type="transmembrane region" description="Helical" evidence="1">
    <location>
        <begin position="80"/>
        <end position="99"/>
    </location>
</feature>
<gene>
    <name evidence="2" type="ORF">NE857_20265</name>
</gene>
<dbReference type="Proteomes" id="UP001055940">
    <property type="component" value="Chromosome"/>
</dbReference>
<evidence type="ECO:0000313" key="3">
    <source>
        <dbReference type="Proteomes" id="UP001055940"/>
    </source>
</evidence>
<name>A0ABY5D3J6_9ACTN</name>
<feature type="transmembrane region" description="Helical" evidence="1">
    <location>
        <begin position="175"/>
        <end position="194"/>
    </location>
</feature>
<protein>
    <submittedName>
        <fullName evidence="2">Uncharacterized protein</fullName>
    </submittedName>
</protein>
<dbReference type="RefSeq" id="WP_254417189.1">
    <property type="nucleotide sequence ID" value="NZ_BAAAJB010000011.1"/>
</dbReference>
<organism evidence="2 3">
    <name type="scientific">Nocardiopsis exhalans</name>
    <dbReference type="NCBI Taxonomy" id="163604"/>
    <lineage>
        <taxon>Bacteria</taxon>
        <taxon>Bacillati</taxon>
        <taxon>Actinomycetota</taxon>
        <taxon>Actinomycetes</taxon>
        <taxon>Streptosporangiales</taxon>
        <taxon>Nocardiopsidaceae</taxon>
        <taxon>Nocardiopsis</taxon>
    </lineage>
</organism>
<feature type="transmembrane region" description="Helical" evidence="1">
    <location>
        <begin position="144"/>
        <end position="163"/>
    </location>
</feature>
<feature type="transmembrane region" description="Helical" evidence="1">
    <location>
        <begin position="42"/>
        <end position="60"/>
    </location>
</feature>
<reference evidence="2" key="1">
    <citation type="submission" date="2022-06" db="EMBL/GenBank/DDBJ databases">
        <authorList>
            <person name="Ping M."/>
        </authorList>
    </citation>
    <scope>NUCLEOTIDE SEQUENCE</scope>
    <source>
        <strain evidence="2">JCM11759T</strain>
    </source>
</reference>
<keyword evidence="3" id="KW-1185">Reference proteome</keyword>
<evidence type="ECO:0000256" key="1">
    <source>
        <dbReference type="SAM" id="Phobius"/>
    </source>
</evidence>
<feature type="transmembrane region" description="Helical" evidence="1">
    <location>
        <begin position="105"/>
        <end position="123"/>
    </location>
</feature>
<proteinExistence type="predicted"/>
<sequence length="278" mass="30002">MRSPSGPPIHPPTLLGACSVTAACLGTLLLVTLTAGHPLLGGFPYAFLGLALTTLSTVYLAALPRRPGPPPPAPAHTGRLLWMSWLLAAVVLLGVATELRSTPRLWPLLLLPLAGLFLAYLATRAHHHPAPVEPRRYPPSASQNFGTAALTITVLGQMFLYFLHTVHPLQARPGYALILLFLVGMLVALVLQAAEPVLPPRFSGSSKPPMVTSVFMWLAWLMVPLSAIPSTVTLIEPRQAASLWPFTLFPAAALLFAVLSTRAHRQERARQRQEEAAR</sequence>
<keyword evidence="1" id="KW-1133">Transmembrane helix</keyword>
<keyword evidence="1" id="KW-0812">Transmembrane</keyword>
<keyword evidence="1" id="KW-0472">Membrane</keyword>
<dbReference type="EMBL" id="CP099837">
    <property type="protein sequence ID" value="USY17666.1"/>
    <property type="molecule type" value="Genomic_DNA"/>
</dbReference>
<feature type="transmembrane region" description="Helical" evidence="1">
    <location>
        <begin position="12"/>
        <end position="36"/>
    </location>
</feature>
<evidence type="ECO:0000313" key="2">
    <source>
        <dbReference type="EMBL" id="USY17666.1"/>
    </source>
</evidence>
<feature type="transmembrane region" description="Helical" evidence="1">
    <location>
        <begin position="214"/>
        <end position="235"/>
    </location>
</feature>